<dbReference type="Pfam" id="PF00439">
    <property type="entry name" value="Bromodomain"/>
    <property type="match status" value="1"/>
</dbReference>
<keyword evidence="5" id="KW-0539">Nucleus</keyword>
<dbReference type="Pfam" id="PF12024">
    <property type="entry name" value="DUF3512"/>
    <property type="match status" value="1"/>
</dbReference>
<dbReference type="InterPro" id="IPR051831">
    <property type="entry name" value="Bromodomain_contain_prot"/>
</dbReference>
<dbReference type="EMBL" id="JANPWB010000016">
    <property type="protein sequence ID" value="KAJ1083395.1"/>
    <property type="molecule type" value="Genomic_DNA"/>
</dbReference>
<comment type="caution">
    <text evidence="9">The sequence shown here is derived from an EMBL/GenBank/DDBJ whole genome shotgun (WGS) entry which is preliminary data.</text>
</comment>
<dbReference type="PANTHER" id="PTHR22881">
    <property type="entry name" value="BROMODOMAIN CONTAINING PROTEIN"/>
    <property type="match status" value="1"/>
</dbReference>
<feature type="domain" description="Bromo" evidence="8">
    <location>
        <begin position="166"/>
        <end position="236"/>
    </location>
</feature>
<gene>
    <name evidence="9" type="ORF">NDU88_003554</name>
</gene>
<feature type="compositionally biased region" description="Basic residues" evidence="7">
    <location>
        <begin position="104"/>
        <end position="113"/>
    </location>
</feature>
<evidence type="ECO:0000256" key="7">
    <source>
        <dbReference type="SAM" id="MobiDB-lite"/>
    </source>
</evidence>
<proteinExistence type="predicted"/>
<feature type="compositionally biased region" description="Basic and acidic residues" evidence="7">
    <location>
        <begin position="39"/>
        <end position="62"/>
    </location>
</feature>
<dbReference type="AlphaFoldDB" id="A0AAV7KYU1"/>
<sequence length="653" mass="73872">MGKKHKKHRGEKGPELGLAAGEYVEKPLKLVLKVGGGEVKELSASRVGHDASFYEDRLEHEKHKDKKKKKKRKEDKPTEEEKKIEKKKVDKKKDGKNKEDRKKDEKKKKTKSERKKDRGHTDSECDADFMLHSPMNLETPHLKLVKPEEEQTPLQEALNQLMRQLQRKDPSAFFSFPVTDFIAPGYSMIIKNPMDFSTIREKIRNNEYQSIEELKDNFKQICHNAMIYNKPETIYHKAAKKLLNSGMKILSQERIQSLKQSIDFMTGVQTNGKPKDPNESQVTGDAKNDPENVKEETMETEDVKSSKTKAKEHKSHRKEKDPLEEKLRNDLLAAREQELIDLIIRQSAGKLTRRAVNSELEFERRRSDGTTTLGVLIPSDPATDFGHGCVKLGIAAGRLQSGVNTLQGFKEDKRNKVTPVAYLNYGPFSTYAPDNDSTLANISKDDSDLIYMTYGEEPNLQGYFSVDDFLAKAQDHPYGMADCLLDAFTNGEHSRSLREEMVVDTDQPLSRINSDSSNNGRFASLSVVTGFDIPGETFANEAAEFFQRKLDETTMLIRELQGAQNERLNTRPPPNMICLLGPSFKEIHLADRVTSNLKELAQQVAPGDVVSVEGLRKAMGISLPFPISTSEDSCIDLTTDIEESRKVGELNER</sequence>
<protein>
    <recommendedName>
        <fullName evidence="8">Bromo domain-containing protein</fullName>
    </recommendedName>
</protein>
<evidence type="ECO:0000256" key="1">
    <source>
        <dbReference type="ARBA" id="ARBA00004123"/>
    </source>
</evidence>
<evidence type="ECO:0000256" key="5">
    <source>
        <dbReference type="ARBA" id="ARBA00023242"/>
    </source>
</evidence>
<evidence type="ECO:0000256" key="4">
    <source>
        <dbReference type="ARBA" id="ARBA00023163"/>
    </source>
</evidence>
<feature type="compositionally biased region" description="Basic residues" evidence="7">
    <location>
        <begin position="306"/>
        <end position="317"/>
    </location>
</feature>
<dbReference type="GO" id="GO:0005634">
    <property type="term" value="C:nucleus"/>
    <property type="evidence" value="ECO:0007669"/>
    <property type="project" value="UniProtKB-SubCell"/>
</dbReference>
<feature type="compositionally biased region" description="Basic and acidic residues" evidence="7">
    <location>
        <begin position="74"/>
        <end position="103"/>
    </location>
</feature>
<feature type="region of interest" description="Disordered" evidence="7">
    <location>
        <begin position="1"/>
        <end position="20"/>
    </location>
</feature>
<dbReference type="CDD" id="cd05513">
    <property type="entry name" value="Bromo_brd7_like"/>
    <property type="match status" value="1"/>
</dbReference>
<dbReference type="InterPro" id="IPR021900">
    <property type="entry name" value="DUF3512"/>
</dbReference>
<feature type="region of interest" description="Disordered" evidence="7">
    <location>
        <begin position="267"/>
        <end position="323"/>
    </location>
</feature>
<name>A0AAV7KYU1_PLEWA</name>
<evidence type="ECO:0000256" key="6">
    <source>
        <dbReference type="PROSITE-ProRule" id="PRU00035"/>
    </source>
</evidence>
<organism evidence="9 10">
    <name type="scientific">Pleurodeles waltl</name>
    <name type="common">Iberian ribbed newt</name>
    <dbReference type="NCBI Taxonomy" id="8319"/>
    <lineage>
        <taxon>Eukaryota</taxon>
        <taxon>Metazoa</taxon>
        <taxon>Chordata</taxon>
        <taxon>Craniata</taxon>
        <taxon>Vertebrata</taxon>
        <taxon>Euteleostomi</taxon>
        <taxon>Amphibia</taxon>
        <taxon>Batrachia</taxon>
        <taxon>Caudata</taxon>
        <taxon>Salamandroidea</taxon>
        <taxon>Salamandridae</taxon>
        <taxon>Pleurodelinae</taxon>
        <taxon>Pleurodeles</taxon>
    </lineage>
</organism>
<dbReference type="Proteomes" id="UP001066276">
    <property type="component" value="Chromosome 12"/>
</dbReference>
<evidence type="ECO:0000256" key="2">
    <source>
        <dbReference type="ARBA" id="ARBA00023015"/>
    </source>
</evidence>
<dbReference type="GO" id="GO:0006357">
    <property type="term" value="P:regulation of transcription by RNA polymerase II"/>
    <property type="evidence" value="ECO:0007669"/>
    <property type="project" value="TreeGrafter"/>
</dbReference>
<dbReference type="InterPro" id="IPR001487">
    <property type="entry name" value="Bromodomain"/>
</dbReference>
<dbReference type="PANTHER" id="PTHR22881:SF12">
    <property type="entry name" value="BROMODOMAIN-CONTAINING PROTEIN 7"/>
    <property type="match status" value="1"/>
</dbReference>
<evidence type="ECO:0000313" key="9">
    <source>
        <dbReference type="EMBL" id="KAJ1083395.1"/>
    </source>
</evidence>
<reference evidence="9" key="1">
    <citation type="journal article" date="2022" name="bioRxiv">
        <title>Sequencing and chromosome-scale assembly of the giantPleurodeles waltlgenome.</title>
        <authorList>
            <person name="Brown T."/>
            <person name="Elewa A."/>
            <person name="Iarovenko S."/>
            <person name="Subramanian E."/>
            <person name="Araus A.J."/>
            <person name="Petzold A."/>
            <person name="Susuki M."/>
            <person name="Suzuki K.-i.T."/>
            <person name="Hayashi T."/>
            <person name="Toyoda A."/>
            <person name="Oliveira C."/>
            <person name="Osipova E."/>
            <person name="Leigh N.D."/>
            <person name="Simon A."/>
            <person name="Yun M.H."/>
        </authorList>
    </citation>
    <scope>NUCLEOTIDE SEQUENCE</scope>
    <source>
        <strain evidence="9">20211129_DDA</strain>
        <tissue evidence="9">Liver</tissue>
    </source>
</reference>
<comment type="subcellular location">
    <subcellularLocation>
        <location evidence="1">Nucleus</location>
    </subcellularLocation>
</comment>
<feature type="compositionally biased region" description="Basic residues" evidence="7">
    <location>
        <begin position="1"/>
        <end position="10"/>
    </location>
</feature>
<feature type="compositionally biased region" description="Basic residues" evidence="7">
    <location>
        <begin position="63"/>
        <end position="73"/>
    </location>
</feature>
<dbReference type="Gene3D" id="1.20.920.10">
    <property type="entry name" value="Bromodomain-like"/>
    <property type="match status" value="1"/>
</dbReference>
<dbReference type="InterPro" id="IPR036427">
    <property type="entry name" value="Bromodomain-like_sf"/>
</dbReference>
<evidence type="ECO:0000313" key="10">
    <source>
        <dbReference type="Proteomes" id="UP001066276"/>
    </source>
</evidence>
<keyword evidence="4" id="KW-0804">Transcription</keyword>
<evidence type="ECO:0000256" key="3">
    <source>
        <dbReference type="ARBA" id="ARBA00023117"/>
    </source>
</evidence>
<dbReference type="PROSITE" id="PS50014">
    <property type="entry name" value="BROMODOMAIN_2"/>
    <property type="match status" value="1"/>
</dbReference>
<keyword evidence="3 6" id="KW-0103">Bromodomain</keyword>
<evidence type="ECO:0000259" key="8">
    <source>
        <dbReference type="PROSITE" id="PS50014"/>
    </source>
</evidence>
<accession>A0AAV7KYU1</accession>
<feature type="compositionally biased region" description="Basic and acidic residues" evidence="7">
    <location>
        <begin position="114"/>
        <end position="123"/>
    </location>
</feature>
<dbReference type="SUPFAM" id="SSF47370">
    <property type="entry name" value="Bromodomain"/>
    <property type="match status" value="1"/>
</dbReference>
<keyword evidence="10" id="KW-1185">Reference proteome</keyword>
<dbReference type="SMART" id="SM00297">
    <property type="entry name" value="BROMO"/>
    <property type="match status" value="1"/>
</dbReference>
<keyword evidence="2" id="KW-0805">Transcription regulation</keyword>
<feature type="compositionally biased region" description="Basic and acidic residues" evidence="7">
    <location>
        <begin position="286"/>
        <end position="305"/>
    </location>
</feature>
<feature type="region of interest" description="Disordered" evidence="7">
    <location>
        <begin position="39"/>
        <end position="129"/>
    </location>
</feature>
<dbReference type="PRINTS" id="PR00503">
    <property type="entry name" value="BROMODOMAIN"/>
</dbReference>